<dbReference type="EMBL" id="LN899824">
    <property type="protein sequence ID" value="CUV28606.1"/>
    <property type="molecule type" value="Genomic_DNA"/>
</dbReference>
<evidence type="ECO:0000313" key="3">
    <source>
        <dbReference type="EMBL" id="CUV28606.1"/>
    </source>
</evidence>
<protein>
    <submittedName>
        <fullName evidence="3">Uncharacterized protein</fullName>
    </submittedName>
</protein>
<dbReference type="AlphaFoldDB" id="A0A0S4V2Q7"/>
<gene>
    <name evidence="2" type="ORF">PSS4_v1_40065</name>
    <name evidence="3" type="ORF">RUN1985_v1_270002</name>
</gene>
<sequence length="111" mass="11794">MREANYGPGTHRANTGTTGNDGVLAHDGHACGAAAGASGYLRDGAVEEQRWHGPPTAWRLAPHRLHSWQFSIFLNCRSAKHDPKVSPAVCMAQRIQRKGGCRGASGLCCTG</sequence>
<proteinExistence type="predicted"/>
<feature type="region of interest" description="Disordered" evidence="1">
    <location>
        <begin position="1"/>
        <end position="22"/>
    </location>
</feature>
<accession>A0A0S4V2Q7</accession>
<reference evidence="3" key="1">
    <citation type="submission" date="2015-10" db="EMBL/GenBank/DDBJ databases">
        <authorList>
            <person name="Gilbert D.G."/>
        </authorList>
    </citation>
    <scope>NUCLEOTIDE SEQUENCE</scope>
    <source>
        <strain evidence="3">Phyl III-seqv23</strain>
    </source>
</reference>
<evidence type="ECO:0000256" key="1">
    <source>
        <dbReference type="SAM" id="MobiDB-lite"/>
    </source>
</evidence>
<evidence type="ECO:0000313" key="2">
    <source>
        <dbReference type="EMBL" id="CUV16213.1"/>
    </source>
</evidence>
<dbReference type="EMBL" id="LN899821">
    <property type="protein sequence ID" value="CUV16213.1"/>
    <property type="molecule type" value="Genomic_DNA"/>
</dbReference>
<name>A0A0S4V2Q7_RALSL</name>
<organism evidence="3">
    <name type="scientific">Ralstonia solanacearum</name>
    <name type="common">Pseudomonas solanacearum</name>
    <dbReference type="NCBI Taxonomy" id="305"/>
    <lineage>
        <taxon>Bacteria</taxon>
        <taxon>Pseudomonadati</taxon>
        <taxon>Pseudomonadota</taxon>
        <taxon>Betaproteobacteria</taxon>
        <taxon>Burkholderiales</taxon>
        <taxon>Burkholderiaceae</taxon>
        <taxon>Ralstonia</taxon>
        <taxon>Ralstonia solanacearum species complex</taxon>
    </lineage>
</organism>